<dbReference type="Pfam" id="PF00293">
    <property type="entry name" value="NUDIX"/>
    <property type="match status" value="1"/>
</dbReference>
<dbReference type="InterPro" id="IPR047198">
    <property type="entry name" value="DDP-like_NUDIX"/>
</dbReference>
<dbReference type="GO" id="GO:0034432">
    <property type="term" value="F:bis(5'-adenosyl)-pentaphosphatase activity"/>
    <property type="evidence" value="ECO:0007669"/>
    <property type="project" value="TreeGrafter"/>
</dbReference>
<dbReference type="GO" id="GO:0005737">
    <property type="term" value="C:cytoplasm"/>
    <property type="evidence" value="ECO:0007669"/>
    <property type="project" value="TreeGrafter"/>
</dbReference>
<dbReference type="CDD" id="cd04666">
    <property type="entry name" value="NUDIX_DIPP2_like_Nudt4"/>
    <property type="match status" value="1"/>
</dbReference>
<dbReference type="InterPro" id="IPR015797">
    <property type="entry name" value="NUDIX_hydrolase-like_dom_sf"/>
</dbReference>
<evidence type="ECO:0000256" key="3">
    <source>
        <dbReference type="ARBA" id="ARBA00022801"/>
    </source>
</evidence>
<dbReference type="GO" id="GO:0000298">
    <property type="term" value="F:endopolyphosphatase activity"/>
    <property type="evidence" value="ECO:0007669"/>
    <property type="project" value="TreeGrafter"/>
</dbReference>
<organism evidence="6 7">
    <name type="scientific">Aquimixticola soesokkakensis</name>
    <dbReference type="NCBI Taxonomy" id="1519096"/>
    <lineage>
        <taxon>Bacteria</taxon>
        <taxon>Pseudomonadati</taxon>
        <taxon>Pseudomonadota</taxon>
        <taxon>Alphaproteobacteria</taxon>
        <taxon>Rhodobacterales</taxon>
        <taxon>Paracoccaceae</taxon>
        <taxon>Aquimixticola</taxon>
    </lineage>
</organism>
<protein>
    <submittedName>
        <fullName evidence="6">NUDIX domain protein</fullName>
    </submittedName>
</protein>
<dbReference type="PANTHER" id="PTHR12629:SF0">
    <property type="entry name" value="DIPHOSPHOINOSITOL-POLYPHOSPHATE DIPHOSPHATASE"/>
    <property type="match status" value="1"/>
</dbReference>
<dbReference type="OrthoDB" id="7066910at2"/>
<dbReference type="GO" id="GO:0008486">
    <property type="term" value="F:diphosphoinositol-polyphosphate diphosphatase activity"/>
    <property type="evidence" value="ECO:0007669"/>
    <property type="project" value="TreeGrafter"/>
</dbReference>
<evidence type="ECO:0000313" key="6">
    <source>
        <dbReference type="EMBL" id="SLN67183.1"/>
    </source>
</evidence>
<dbReference type="AlphaFoldDB" id="A0A1Y5TM69"/>
<comment type="cofactor">
    <cofactor evidence="1">
        <name>Mg(2+)</name>
        <dbReference type="ChEBI" id="CHEBI:18420"/>
    </cofactor>
</comment>
<dbReference type="GO" id="GO:0034431">
    <property type="term" value="F:bis(5'-adenosyl)-hexaphosphatase activity"/>
    <property type="evidence" value="ECO:0007669"/>
    <property type="project" value="TreeGrafter"/>
</dbReference>
<dbReference type="PANTHER" id="PTHR12629">
    <property type="entry name" value="DIPHOSPHOINOSITOL POLYPHOSPHATE PHOSPHOHYDROLASE"/>
    <property type="match status" value="1"/>
</dbReference>
<dbReference type="Gene3D" id="3.90.79.10">
    <property type="entry name" value="Nucleoside Triphosphate Pyrophosphohydrolase"/>
    <property type="match status" value="1"/>
</dbReference>
<dbReference type="EMBL" id="FWFS01000013">
    <property type="protein sequence ID" value="SLN67183.1"/>
    <property type="molecule type" value="Genomic_DNA"/>
</dbReference>
<keyword evidence="2" id="KW-0479">Metal-binding</keyword>
<sequence length="159" mass="17829">MSPLLKAAWNDVVTPLFRRPPMVQVAALCWRERKGGIEVDGDSREILLITSRETKRWILPKGWPIDGKNLAQAAAQEAWEEGGVRPAKVATRPAGQFRYFKTLGSGAQAQVDTMVFLIEVDEVHRDFPEALERSSKWVSPARAAQMVGEADLKDILRDF</sequence>
<dbReference type="PROSITE" id="PS51462">
    <property type="entry name" value="NUDIX"/>
    <property type="match status" value="1"/>
</dbReference>
<keyword evidence="3" id="KW-0378">Hydrolase</keyword>
<evidence type="ECO:0000256" key="2">
    <source>
        <dbReference type="ARBA" id="ARBA00022723"/>
    </source>
</evidence>
<name>A0A1Y5TM69_9RHOB</name>
<dbReference type="GO" id="GO:0071543">
    <property type="term" value="P:diphosphoinositol polyphosphate metabolic process"/>
    <property type="evidence" value="ECO:0007669"/>
    <property type="project" value="TreeGrafter"/>
</dbReference>
<dbReference type="RefSeq" id="WP_085837926.1">
    <property type="nucleotide sequence ID" value="NZ_FWFS01000013.1"/>
</dbReference>
<dbReference type="Proteomes" id="UP000193862">
    <property type="component" value="Unassembled WGS sequence"/>
</dbReference>
<dbReference type="GO" id="GO:1901907">
    <property type="term" value="P:diadenosine pentaphosphate catabolic process"/>
    <property type="evidence" value="ECO:0007669"/>
    <property type="project" value="TreeGrafter"/>
</dbReference>
<dbReference type="GO" id="GO:1901911">
    <property type="term" value="P:adenosine 5'-(hexahydrogen pentaphosphate) catabolic process"/>
    <property type="evidence" value="ECO:0007669"/>
    <property type="project" value="TreeGrafter"/>
</dbReference>
<dbReference type="SUPFAM" id="SSF55811">
    <property type="entry name" value="Nudix"/>
    <property type="match status" value="1"/>
</dbReference>
<evidence type="ECO:0000256" key="4">
    <source>
        <dbReference type="ARBA" id="ARBA00022842"/>
    </source>
</evidence>
<keyword evidence="7" id="KW-1185">Reference proteome</keyword>
<keyword evidence="4" id="KW-0460">Magnesium</keyword>
<proteinExistence type="predicted"/>
<feature type="domain" description="Nudix hydrolase" evidence="5">
    <location>
        <begin position="22"/>
        <end position="159"/>
    </location>
</feature>
<dbReference type="InterPro" id="IPR000086">
    <property type="entry name" value="NUDIX_hydrolase_dom"/>
</dbReference>
<accession>A0A1Y5TM69</accession>
<evidence type="ECO:0000313" key="7">
    <source>
        <dbReference type="Proteomes" id="UP000193862"/>
    </source>
</evidence>
<gene>
    <name evidence="6" type="ORF">AQS8620_03128</name>
</gene>
<evidence type="ECO:0000256" key="1">
    <source>
        <dbReference type="ARBA" id="ARBA00001946"/>
    </source>
</evidence>
<dbReference type="GO" id="GO:0046872">
    <property type="term" value="F:metal ion binding"/>
    <property type="evidence" value="ECO:0007669"/>
    <property type="project" value="UniProtKB-KW"/>
</dbReference>
<reference evidence="6 7" key="1">
    <citation type="submission" date="2017-03" db="EMBL/GenBank/DDBJ databases">
        <authorList>
            <person name="Afonso C.L."/>
            <person name="Miller P.J."/>
            <person name="Scott M.A."/>
            <person name="Spackman E."/>
            <person name="Goraichik I."/>
            <person name="Dimitrov K.M."/>
            <person name="Suarez D.L."/>
            <person name="Swayne D.E."/>
        </authorList>
    </citation>
    <scope>NUCLEOTIDE SEQUENCE [LARGE SCALE GENOMIC DNA]</scope>
    <source>
        <strain evidence="6 7">CECT 8620</strain>
    </source>
</reference>
<evidence type="ECO:0000259" key="5">
    <source>
        <dbReference type="PROSITE" id="PS51462"/>
    </source>
</evidence>
<dbReference type="GO" id="GO:1901909">
    <property type="term" value="P:diadenosine hexaphosphate catabolic process"/>
    <property type="evidence" value="ECO:0007669"/>
    <property type="project" value="TreeGrafter"/>
</dbReference>